<dbReference type="EMBL" id="ML978077">
    <property type="protein sequence ID" value="KAF2009998.1"/>
    <property type="molecule type" value="Genomic_DNA"/>
</dbReference>
<dbReference type="InterPro" id="IPR016040">
    <property type="entry name" value="NAD(P)-bd_dom"/>
</dbReference>
<dbReference type="Proteomes" id="UP000799778">
    <property type="component" value="Unassembled WGS sequence"/>
</dbReference>
<dbReference type="PANTHER" id="PTHR15020:SF50">
    <property type="entry name" value="UPF0659 PROTEIN YMR090W"/>
    <property type="match status" value="1"/>
</dbReference>
<reference evidence="3" key="1">
    <citation type="journal article" date="2020" name="Stud. Mycol.">
        <title>101 Dothideomycetes genomes: a test case for predicting lifestyles and emergence of pathogens.</title>
        <authorList>
            <person name="Haridas S."/>
            <person name="Albert R."/>
            <person name="Binder M."/>
            <person name="Bloem J."/>
            <person name="Labutti K."/>
            <person name="Salamov A."/>
            <person name="Andreopoulos B."/>
            <person name="Baker S."/>
            <person name="Barry K."/>
            <person name="Bills G."/>
            <person name="Bluhm B."/>
            <person name="Cannon C."/>
            <person name="Castanera R."/>
            <person name="Culley D."/>
            <person name="Daum C."/>
            <person name="Ezra D."/>
            <person name="Gonzalez J."/>
            <person name="Henrissat B."/>
            <person name="Kuo A."/>
            <person name="Liang C."/>
            <person name="Lipzen A."/>
            <person name="Lutzoni F."/>
            <person name="Magnuson J."/>
            <person name="Mondo S."/>
            <person name="Nolan M."/>
            <person name="Ohm R."/>
            <person name="Pangilinan J."/>
            <person name="Park H.-J."/>
            <person name="Ramirez L."/>
            <person name="Alfaro M."/>
            <person name="Sun H."/>
            <person name="Tritt A."/>
            <person name="Yoshinaga Y."/>
            <person name="Zwiers L.-H."/>
            <person name="Turgeon B."/>
            <person name="Goodwin S."/>
            <person name="Spatafora J."/>
            <person name="Crous P."/>
            <person name="Grigoriev I."/>
        </authorList>
    </citation>
    <scope>NUCLEOTIDE SEQUENCE</scope>
    <source>
        <strain evidence="3">CBS 175.79</strain>
    </source>
</reference>
<feature type="domain" description="NAD(P)-binding" evidence="2">
    <location>
        <begin position="10"/>
        <end position="232"/>
    </location>
</feature>
<comment type="similarity">
    <text evidence="1">Belongs to the avfA family.</text>
</comment>
<dbReference type="Gene3D" id="3.40.50.720">
    <property type="entry name" value="NAD(P)-binding Rossmann-like Domain"/>
    <property type="match status" value="1"/>
</dbReference>
<evidence type="ECO:0000259" key="2">
    <source>
        <dbReference type="Pfam" id="PF13460"/>
    </source>
</evidence>
<dbReference type="AlphaFoldDB" id="A0A6A5XAJ3"/>
<evidence type="ECO:0000313" key="4">
    <source>
        <dbReference type="Proteomes" id="UP000799778"/>
    </source>
</evidence>
<evidence type="ECO:0000313" key="3">
    <source>
        <dbReference type="EMBL" id="KAF2009998.1"/>
    </source>
</evidence>
<organism evidence="3 4">
    <name type="scientific">Aaosphaeria arxii CBS 175.79</name>
    <dbReference type="NCBI Taxonomy" id="1450172"/>
    <lineage>
        <taxon>Eukaryota</taxon>
        <taxon>Fungi</taxon>
        <taxon>Dikarya</taxon>
        <taxon>Ascomycota</taxon>
        <taxon>Pezizomycotina</taxon>
        <taxon>Dothideomycetes</taxon>
        <taxon>Pleosporomycetidae</taxon>
        <taxon>Pleosporales</taxon>
        <taxon>Pleosporales incertae sedis</taxon>
        <taxon>Aaosphaeria</taxon>
    </lineage>
</organism>
<dbReference type="GeneID" id="54286775"/>
<evidence type="ECO:0000256" key="1">
    <source>
        <dbReference type="ARBA" id="ARBA00038376"/>
    </source>
</evidence>
<protein>
    <submittedName>
        <fullName evidence="3">NAD(P)-binding protein</fullName>
    </submittedName>
</protein>
<dbReference type="RefSeq" id="XP_033378337.1">
    <property type="nucleotide sequence ID" value="XM_033529378.1"/>
</dbReference>
<gene>
    <name evidence="3" type="ORF">BU24DRAFT_428038</name>
</gene>
<dbReference type="OrthoDB" id="10254604at2759"/>
<name>A0A6A5XAJ3_9PLEO</name>
<keyword evidence="4" id="KW-1185">Reference proteome</keyword>
<dbReference type="InterPro" id="IPR036291">
    <property type="entry name" value="NAD(P)-bd_dom_sf"/>
</dbReference>
<accession>A0A6A5XAJ3</accession>
<sequence length="279" mass="29869">MPPKSILLIGGHGKVSQLLTPLLLAKSWNVTSVIRSPDQVPTIEALGKGQPGKLDVLVSSVEDVRSESDAKKVLEKVGPEWVIWSAGAGGKGGPDCTYAVDQDAAIAFTKASIHTPSVKKFLTVSYISSRRNKPSWWTDKDWAYGQKVNNEILPHYFKAKVAADEVLTVLSNERVKKEEESGVPAAERFAGISLRPGTLTDEAAGGIKAGRIGSEGKISREAVAQAVVAALEVEGTKGWLDILDGEDAPVEAVRKYVRDGSDAVEGEDLEGQKERVANL</sequence>
<dbReference type="Pfam" id="PF13460">
    <property type="entry name" value="NAD_binding_10"/>
    <property type="match status" value="1"/>
</dbReference>
<dbReference type="PANTHER" id="PTHR15020">
    <property type="entry name" value="FLAVIN REDUCTASE-RELATED"/>
    <property type="match status" value="1"/>
</dbReference>
<dbReference type="SUPFAM" id="SSF51735">
    <property type="entry name" value="NAD(P)-binding Rossmann-fold domains"/>
    <property type="match status" value="1"/>
</dbReference>
<proteinExistence type="inferred from homology"/>